<protein>
    <submittedName>
        <fullName evidence="2">Uncharacterized protein</fullName>
    </submittedName>
</protein>
<sequence>MRSRDGVPAVSIRGPFTRRASGRCWACSAVVVLSVVVLSVVTLSVVVLSVVVLSVVTLYGRGLRWCCRSVRAVRRWAPTLSA</sequence>
<feature type="transmembrane region" description="Helical" evidence="1">
    <location>
        <begin position="29"/>
        <end position="59"/>
    </location>
</feature>
<organism evidence="2 3">
    <name type="scientific">Streptomyces thermolilacinus SPC6</name>
    <dbReference type="NCBI Taxonomy" id="1306406"/>
    <lineage>
        <taxon>Bacteria</taxon>
        <taxon>Bacillati</taxon>
        <taxon>Actinomycetota</taxon>
        <taxon>Actinomycetes</taxon>
        <taxon>Kitasatosporales</taxon>
        <taxon>Streptomycetaceae</taxon>
        <taxon>Streptomyces</taxon>
    </lineage>
</organism>
<dbReference type="EMBL" id="ASHX02000001">
    <property type="protein sequence ID" value="OEJ97471.1"/>
    <property type="molecule type" value="Genomic_DNA"/>
</dbReference>
<keyword evidence="3" id="KW-1185">Reference proteome</keyword>
<keyword evidence="1" id="KW-0472">Membrane</keyword>
<dbReference type="Proteomes" id="UP000095329">
    <property type="component" value="Unassembled WGS sequence"/>
</dbReference>
<proteinExistence type="predicted"/>
<comment type="caution">
    <text evidence="2">The sequence shown here is derived from an EMBL/GenBank/DDBJ whole genome shotgun (WGS) entry which is preliminary data.</text>
</comment>
<dbReference type="STRING" id="1306406.J116_026475"/>
<evidence type="ECO:0000313" key="2">
    <source>
        <dbReference type="EMBL" id="OEJ97471.1"/>
    </source>
</evidence>
<keyword evidence="1" id="KW-1133">Transmembrane helix</keyword>
<gene>
    <name evidence="2" type="ORF">J116_026475</name>
</gene>
<name>A0A1D3DYR2_9ACTN</name>
<reference evidence="2 3" key="1">
    <citation type="journal article" date="2013" name="Genome Announc.">
        <title>Genome Sequence of Streptomyces violaceusniger Strain SPC6, a Halotolerant Streptomycete That Exhibits Rapid Growth and Development.</title>
        <authorList>
            <person name="Chen X."/>
            <person name="Zhang B."/>
            <person name="Zhang W."/>
            <person name="Wu X."/>
            <person name="Zhang M."/>
            <person name="Chen T."/>
            <person name="Liu G."/>
            <person name="Dyson P."/>
        </authorList>
    </citation>
    <scope>NUCLEOTIDE SEQUENCE [LARGE SCALE GENOMIC DNA]</scope>
    <source>
        <strain evidence="2 3">SPC6</strain>
    </source>
</reference>
<evidence type="ECO:0000256" key="1">
    <source>
        <dbReference type="SAM" id="Phobius"/>
    </source>
</evidence>
<keyword evidence="1" id="KW-0812">Transmembrane</keyword>
<dbReference type="AlphaFoldDB" id="A0A1D3DYR2"/>
<accession>A0A1D3DYR2</accession>
<evidence type="ECO:0000313" key="3">
    <source>
        <dbReference type="Proteomes" id="UP000095329"/>
    </source>
</evidence>